<dbReference type="GO" id="GO:0046872">
    <property type="term" value="F:metal ion binding"/>
    <property type="evidence" value="ECO:0007669"/>
    <property type="project" value="InterPro"/>
</dbReference>
<dbReference type="NCBIfam" id="TIGR03083">
    <property type="entry name" value="maleylpyruvate isomerase family mycothiol-dependent enzyme"/>
    <property type="match status" value="1"/>
</dbReference>
<dbReference type="InterPro" id="IPR024344">
    <property type="entry name" value="MDMPI_metal-binding"/>
</dbReference>
<dbReference type="Proteomes" id="UP000093962">
    <property type="component" value="Unassembled WGS sequence"/>
</dbReference>
<name>A0A1A0MYT1_MYCMU</name>
<comment type="caution">
    <text evidence="2">The sequence shown here is derived from an EMBL/GenBank/DDBJ whole genome shotgun (WGS) entry which is preliminary data.</text>
</comment>
<gene>
    <name evidence="2" type="ORF">A5642_13045</name>
</gene>
<dbReference type="AlphaFoldDB" id="A0A1A0MYT1"/>
<sequence>MNELSSAEMALAAILPVLAAAVGESVRLPTPCPGFDVAALADHLAGTVTMVGEAAGAQVFVTQNAGIGTRISQTTNSVIDAWRARGTEGDAMFAGRVMPAHLALGVLSVELVVHGWDFAQALARPLAVAAAHADFVLSLAQRIITPDSRRTAGFDPQVPVTTDAEALDRLVAFTGRHPRQHVA</sequence>
<reference evidence="2 3" key="1">
    <citation type="submission" date="2016-06" db="EMBL/GenBank/DDBJ databases">
        <authorList>
            <person name="Kjaerup R.B."/>
            <person name="Dalgaard T.S."/>
            <person name="Juul-Madsen H.R."/>
        </authorList>
    </citation>
    <scope>NUCLEOTIDE SEQUENCE [LARGE SCALE GENOMIC DNA]</scope>
    <source>
        <strain evidence="2 3">1199456.5</strain>
    </source>
</reference>
<dbReference type="InterPro" id="IPR017520">
    <property type="entry name" value="CHP03086"/>
</dbReference>
<evidence type="ECO:0000313" key="3">
    <source>
        <dbReference type="Proteomes" id="UP000093962"/>
    </source>
</evidence>
<accession>A0A1A0MYT1</accession>
<organism evidence="2 3">
    <name type="scientific">Mycolicibacterium mucogenicum</name>
    <name type="common">Mycobacterium mucogenicum</name>
    <dbReference type="NCBI Taxonomy" id="56689"/>
    <lineage>
        <taxon>Bacteria</taxon>
        <taxon>Bacillati</taxon>
        <taxon>Actinomycetota</taxon>
        <taxon>Actinomycetes</taxon>
        <taxon>Mycobacteriales</taxon>
        <taxon>Mycobacteriaceae</taxon>
        <taxon>Mycolicibacterium</taxon>
    </lineage>
</organism>
<dbReference type="EMBL" id="LZSF01000059">
    <property type="protein sequence ID" value="OBA90206.1"/>
    <property type="molecule type" value="Genomic_DNA"/>
</dbReference>
<dbReference type="NCBIfam" id="TIGR03086">
    <property type="entry name" value="TIGR03086 family metal-binding protein"/>
    <property type="match status" value="1"/>
</dbReference>
<dbReference type="InterPro" id="IPR034660">
    <property type="entry name" value="DinB/YfiT-like"/>
</dbReference>
<dbReference type="InterPro" id="IPR017517">
    <property type="entry name" value="Maleyloyr_isom"/>
</dbReference>
<dbReference type="RefSeq" id="WP_020103331.1">
    <property type="nucleotide sequence ID" value="NZ_LSKA01000552.1"/>
</dbReference>
<evidence type="ECO:0000259" key="1">
    <source>
        <dbReference type="Pfam" id="PF11716"/>
    </source>
</evidence>
<evidence type="ECO:0000313" key="2">
    <source>
        <dbReference type="EMBL" id="OBA90206.1"/>
    </source>
</evidence>
<protein>
    <submittedName>
        <fullName evidence="2">TIGR03086 family protein</fullName>
    </submittedName>
</protein>
<dbReference type="SUPFAM" id="SSF109854">
    <property type="entry name" value="DinB/YfiT-like putative metalloenzymes"/>
    <property type="match status" value="1"/>
</dbReference>
<dbReference type="Pfam" id="PF11716">
    <property type="entry name" value="MDMPI_N"/>
    <property type="match status" value="1"/>
</dbReference>
<feature type="domain" description="Mycothiol-dependent maleylpyruvate isomerase metal-binding" evidence="1">
    <location>
        <begin position="12"/>
        <end position="117"/>
    </location>
</feature>
<proteinExistence type="predicted"/>
<dbReference type="OrthoDB" id="8755073at2"/>